<dbReference type="PANTHER" id="PTHR30168:SF0">
    <property type="entry name" value="INNER MEMBRANE PROTEIN"/>
    <property type="match status" value="1"/>
</dbReference>
<feature type="compositionally biased region" description="Basic and acidic residues" evidence="5">
    <location>
        <begin position="1"/>
        <end position="17"/>
    </location>
</feature>
<keyword evidence="3" id="KW-1133">Transmembrane helix</keyword>
<keyword evidence="6" id="KW-0378">Hydrolase</keyword>
<proteinExistence type="predicted"/>
<dbReference type="EMBL" id="FPHM01000180">
    <property type="protein sequence ID" value="SFV70921.1"/>
    <property type="molecule type" value="Genomic_DNA"/>
</dbReference>
<keyword evidence="2" id="KW-0812">Transmembrane</keyword>
<dbReference type="GO" id="GO:0006508">
    <property type="term" value="P:proteolysis"/>
    <property type="evidence" value="ECO:0007669"/>
    <property type="project" value="UniProtKB-KW"/>
</dbReference>
<comment type="subcellular location">
    <subcellularLocation>
        <location evidence="1">Membrane</location>
        <topology evidence="1">Single-pass membrane protein</topology>
    </subcellularLocation>
</comment>
<feature type="region of interest" description="Disordered" evidence="5">
    <location>
        <begin position="1"/>
        <end position="29"/>
    </location>
</feature>
<keyword evidence="6" id="KW-0645">Protease</keyword>
<evidence type="ECO:0000256" key="5">
    <source>
        <dbReference type="SAM" id="MobiDB-lite"/>
    </source>
</evidence>
<dbReference type="PANTHER" id="PTHR30168">
    <property type="entry name" value="PUTATIVE MEMBRANE PROTEIN YPFJ"/>
    <property type="match status" value="1"/>
</dbReference>
<name>A0A1W1CZ71_9ZZZZ</name>
<gene>
    <name evidence="6" type="ORF">MNB_SV-13-1540</name>
</gene>
<dbReference type="InterPro" id="IPR007343">
    <property type="entry name" value="Uncharacterised_pept_Zn_put"/>
</dbReference>
<keyword evidence="4" id="KW-0472">Membrane</keyword>
<reference evidence="6" key="1">
    <citation type="submission" date="2016-10" db="EMBL/GenBank/DDBJ databases">
        <authorList>
            <person name="de Groot N.N."/>
        </authorList>
    </citation>
    <scope>NUCLEOTIDE SEQUENCE</scope>
</reference>
<dbReference type="GO" id="GO:0008237">
    <property type="term" value="F:metallopeptidase activity"/>
    <property type="evidence" value="ECO:0007669"/>
    <property type="project" value="UniProtKB-KW"/>
</dbReference>
<keyword evidence="6" id="KW-0482">Metalloprotease</keyword>
<organism evidence="6">
    <name type="scientific">hydrothermal vent metagenome</name>
    <dbReference type="NCBI Taxonomy" id="652676"/>
    <lineage>
        <taxon>unclassified sequences</taxon>
        <taxon>metagenomes</taxon>
        <taxon>ecological metagenomes</taxon>
    </lineage>
</organism>
<evidence type="ECO:0000256" key="3">
    <source>
        <dbReference type="ARBA" id="ARBA00022989"/>
    </source>
</evidence>
<protein>
    <submittedName>
        <fullName evidence="6">YpfJ protein, zinc metalloprotease superfamily</fullName>
    </submittedName>
</protein>
<accession>A0A1W1CZ71</accession>
<evidence type="ECO:0000256" key="2">
    <source>
        <dbReference type="ARBA" id="ARBA00022692"/>
    </source>
</evidence>
<evidence type="ECO:0000256" key="1">
    <source>
        <dbReference type="ARBA" id="ARBA00004167"/>
    </source>
</evidence>
<evidence type="ECO:0000313" key="6">
    <source>
        <dbReference type="EMBL" id="SFV70921.1"/>
    </source>
</evidence>
<evidence type="ECO:0000256" key="4">
    <source>
        <dbReference type="ARBA" id="ARBA00023136"/>
    </source>
</evidence>
<sequence>MRWEDREQSDNVEDRRGNGNSGSNFSGGGRGVPSMGTIMFLWPLLKPLLKTKFGWAIIAIGAVAYFSGFNPLSSMGGASSPSVVNQKTDDREARFISTVLHDTEVVWKEIYKEKGLTYREPKMVLYRGSTTSGCGHASAQMGPFYCPADEKVYLDLGFFDELAKKYHASGDFAQAYVLAHEIGHHIQNMEGTLNKVQKMKQQVRGEKDANKLQVRVELQADCYAGVWANHAHKLFNILEKGDIEEALHAASAIGDDTLQKQAQGYVVPDSFTHGSSEQRVSWFRKGIKSGDIKACDTGI</sequence>
<dbReference type="AlphaFoldDB" id="A0A1W1CZ71"/>
<dbReference type="GO" id="GO:0016020">
    <property type="term" value="C:membrane"/>
    <property type="evidence" value="ECO:0007669"/>
    <property type="project" value="UniProtKB-SubCell"/>
</dbReference>
<dbReference type="Pfam" id="PF04228">
    <property type="entry name" value="Zn_peptidase"/>
    <property type="match status" value="1"/>
</dbReference>